<evidence type="ECO:0000313" key="3">
    <source>
        <dbReference type="Proteomes" id="UP000094412"/>
    </source>
</evidence>
<dbReference type="EMBL" id="MDEO01000032">
    <property type="protein sequence ID" value="OCX17851.1"/>
    <property type="molecule type" value="Genomic_DNA"/>
</dbReference>
<evidence type="ECO:0000256" key="1">
    <source>
        <dbReference type="SAM" id="MobiDB-lite"/>
    </source>
</evidence>
<accession>A0A1C2DSV9</accession>
<feature type="region of interest" description="Disordered" evidence="1">
    <location>
        <begin position="1"/>
        <end position="77"/>
    </location>
</feature>
<protein>
    <submittedName>
        <fullName evidence="2">Uncharacterized protein</fullName>
    </submittedName>
</protein>
<gene>
    <name evidence="2" type="ORF">QV13_14170</name>
</gene>
<dbReference type="Proteomes" id="UP000094412">
    <property type="component" value="Unassembled WGS sequence"/>
</dbReference>
<organism evidence="2 3">
    <name type="scientific">Mesorhizobium hungaricum</name>
    <dbReference type="NCBI Taxonomy" id="1566387"/>
    <lineage>
        <taxon>Bacteria</taxon>
        <taxon>Pseudomonadati</taxon>
        <taxon>Pseudomonadota</taxon>
        <taxon>Alphaproteobacteria</taxon>
        <taxon>Hyphomicrobiales</taxon>
        <taxon>Phyllobacteriaceae</taxon>
        <taxon>Mesorhizobium</taxon>
    </lineage>
</organism>
<comment type="caution">
    <text evidence="2">The sequence shown here is derived from an EMBL/GenBank/DDBJ whole genome shotgun (WGS) entry which is preliminary data.</text>
</comment>
<dbReference type="AlphaFoldDB" id="A0A1C2DSV9"/>
<evidence type="ECO:0000313" key="2">
    <source>
        <dbReference type="EMBL" id="OCX17851.1"/>
    </source>
</evidence>
<proteinExistence type="predicted"/>
<name>A0A1C2DSV9_9HYPH</name>
<sequence>MQKVSPPMKKPATGADLYTRFSRDGPPSDLALNPPAEKPYRAPDLEEALSKQGEGLPTLNNAPRQVGIGADLKSQDE</sequence>
<reference evidence="2 3" key="1">
    <citation type="submission" date="2016-08" db="EMBL/GenBank/DDBJ databases">
        <title>Whole genome sequence of Mesorhizobium sp. strain UASWS1009 isolated from industrial sewage.</title>
        <authorList>
            <person name="Crovadore J."/>
            <person name="Calmin G."/>
            <person name="Chablais R."/>
            <person name="Cochard B."/>
            <person name="Lefort F."/>
        </authorList>
    </citation>
    <scope>NUCLEOTIDE SEQUENCE [LARGE SCALE GENOMIC DNA]</scope>
    <source>
        <strain evidence="2 3">UASWS1009</strain>
    </source>
</reference>
<keyword evidence="3" id="KW-1185">Reference proteome</keyword>